<protein>
    <submittedName>
        <fullName evidence="1">Uncharacterized protein</fullName>
    </submittedName>
</protein>
<accession>L8JJV6</accession>
<dbReference type="STRING" id="1237149.C900_05387"/>
<sequence length="119" mass="13925">MSKPIVKINAKGKVMLTLSRSIAMLIKPTIERLIEDLIFEMLKLSKPLSVANAEYFILIDLLKEIYVKYYAELDTVKGQYKMTWSRAQAICFWECSQRFPSQFHPLMNKLLLELHQKLS</sequence>
<dbReference type="Proteomes" id="UP000011135">
    <property type="component" value="Unassembled WGS sequence"/>
</dbReference>
<keyword evidence="2" id="KW-1185">Reference proteome</keyword>
<evidence type="ECO:0000313" key="1">
    <source>
        <dbReference type="EMBL" id="ELR69191.1"/>
    </source>
</evidence>
<reference evidence="1 2" key="1">
    <citation type="submission" date="2012-12" db="EMBL/GenBank/DDBJ databases">
        <title>Genome assembly of Fulvivirga imtechensis AK7.</title>
        <authorList>
            <person name="Nupur N."/>
            <person name="Khatri I."/>
            <person name="Kumar R."/>
            <person name="Subramanian S."/>
            <person name="Pinnaka A."/>
        </authorList>
    </citation>
    <scope>NUCLEOTIDE SEQUENCE [LARGE SCALE GENOMIC DNA]</scope>
    <source>
        <strain evidence="1 2">AK7</strain>
    </source>
</reference>
<dbReference type="RefSeq" id="WP_009582478.1">
    <property type="nucleotide sequence ID" value="NZ_AMZN01000082.1"/>
</dbReference>
<name>L8JJV6_9BACT</name>
<comment type="caution">
    <text evidence="1">The sequence shown here is derived from an EMBL/GenBank/DDBJ whole genome shotgun (WGS) entry which is preliminary data.</text>
</comment>
<proteinExistence type="predicted"/>
<dbReference type="AlphaFoldDB" id="L8JJV6"/>
<evidence type="ECO:0000313" key="2">
    <source>
        <dbReference type="Proteomes" id="UP000011135"/>
    </source>
</evidence>
<organism evidence="1 2">
    <name type="scientific">Fulvivirga imtechensis AK7</name>
    <dbReference type="NCBI Taxonomy" id="1237149"/>
    <lineage>
        <taxon>Bacteria</taxon>
        <taxon>Pseudomonadati</taxon>
        <taxon>Bacteroidota</taxon>
        <taxon>Cytophagia</taxon>
        <taxon>Cytophagales</taxon>
        <taxon>Fulvivirgaceae</taxon>
        <taxon>Fulvivirga</taxon>
    </lineage>
</organism>
<gene>
    <name evidence="1" type="ORF">C900_05387</name>
</gene>
<dbReference type="EMBL" id="AMZN01000082">
    <property type="protein sequence ID" value="ELR69191.1"/>
    <property type="molecule type" value="Genomic_DNA"/>
</dbReference>